<keyword evidence="2" id="KW-1185">Reference proteome</keyword>
<dbReference type="EMBL" id="JAPWTJ010003243">
    <property type="protein sequence ID" value="KAJ8959947.1"/>
    <property type="molecule type" value="Genomic_DNA"/>
</dbReference>
<gene>
    <name evidence="1" type="ORF">NQ317_002012</name>
</gene>
<organism evidence="1 2">
    <name type="scientific">Molorchus minor</name>
    <dbReference type="NCBI Taxonomy" id="1323400"/>
    <lineage>
        <taxon>Eukaryota</taxon>
        <taxon>Metazoa</taxon>
        <taxon>Ecdysozoa</taxon>
        <taxon>Arthropoda</taxon>
        <taxon>Hexapoda</taxon>
        <taxon>Insecta</taxon>
        <taxon>Pterygota</taxon>
        <taxon>Neoptera</taxon>
        <taxon>Endopterygota</taxon>
        <taxon>Coleoptera</taxon>
        <taxon>Polyphaga</taxon>
        <taxon>Cucujiformia</taxon>
        <taxon>Chrysomeloidea</taxon>
        <taxon>Cerambycidae</taxon>
        <taxon>Lamiinae</taxon>
        <taxon>Monochamini</taxon>
        <taxon>Molorchus</taxon>
    </lineage>
</organism>
<dbReference type="Gene3D" id="2.130.10.10">
    <property type="entry name" value="YVTN repeat-like/Quinoprotein amine dehydrogenase"/>
    <property type="match status" value="1"/>
</dbReference>
<name>A0ABQ9IRH0_9CUCU</name>
<reference evidence="1" key="1">
    <citation type="journal article" date="2023" name="Insect Mol. Biol.">
        <title>Genome sequencing provides insights into the evolution of gene families encoding plant cell wall-degrading enzymes in longhorned beetles.</title>
        <authorList>
            <person name="Shin N.R."/>
            <person name="Okamura Y."/>
            <person name="Kirsch R."/>
            <person name="Pauchet Y."/>
        </authorList>
    </citation>
    <scope>NUCLEOTIDE SEQUENCE</scope>
    <source>
        <strain evidence="1">MMC_N1</strain>
    </source>
</reference>
<protein>
    <submittedName>
        <fullName evidence="1">Uncharacterized protein</fullName>
    </submittedName>
</protein>
<dbReference type="Proteomes" id="UP001162164">
    <property type="component" value="Unassembled WGS sequence"/>
</dbReference>
<proteinExistence type="predicted"/>
<sequence>MSLRIGCRADDDDKHTRDVWSMDLVKLAEVQAHPITVSSIAASDDTLFCCSNDGIIKSFDLETLKLKSNIIHEDNKQFWKLLHDGECLYAGDDEGTLKIWKHGQYFGSLLADDVKDTAFQSTGVSLMKKGEALQYGLKNSFMGRGPITLVGDLMFAYVARNGKDIVIHENKDSAHYREIANVQGAHELVINALSGTIWNNKPIMFSGGWDKQIKKWLIDEDIVKSVGSVDADMVVNSIVIGDKGEIYAGGVDGHIIRVEVE</sequence>
<evidence type="ECO:0000313" key="1">
    <source>
        <dbReference type="EMBL" id="KAJ8959947.1"/>
    </source>
</evidence>
<dbReference type="SMART" id="SM00320">
    <property type="entry name" value="WD40"/>
    <property type="match status" value="3"/>
</dbReference>
<evidence type="ECO:0000313" key="2">
    <source>
        <dbReference type="Proteomes" id="UP001162164"/>
    </source>
</evidence>
<dbReference type="InterPro" id="IPR015943">
    <property type="entry name" value="WD40/YVTN_repeat-like_dom_sf"/>
</dbReference>
<dbReference type="InterPro" id="IPR036322">
    <property type="entry name" value="WD40_repeat_dom_sf"/>
</dbReference>
<accession>A0ABQ9IRH0</accession>
<dbReference type="SUPFAM" id="SSF50978">
    <property type="entry name" value="WD40 repeat-like"/>
    <property type="match status" value="1"/>
</dbReference>
<dbReference type="InterPro" id="IPR001680">
    <property type="entry name" value="WD40_rpt"/>
</dbReference>
<comment type="caution">
    <text evidence="1">The sequence shown here is derived from an EMBL/GenBank/DDBJ whole genome shotgun (WGS) entry which is preliminary data.</text>
</comment>